<dbReference type="Proteomes" id="UP001595805">
    <property type="component" value="Unassembled WGS sequence"/>
</dbReference>
<organism evidence="3 4">
    <name type="scientific">Algoriphagus namhaensis</name>
    <dbReference type="NCBI Taxonomy" id="915353"/>
    <lineage>
        <taxon>Bacteria</taxon>
        <taxon>Pseudomonadati</taxon>
        <taxon>Bacteroidota</taxon>
        <taxon>Cytophagia</taxon>
        <taxon>Cytophagales</taxon>
        <taxon>Cyclobacteriaceae</taxon>
        <taxon>Algoriphagus</taxon>
    </lineage>
</organism>
<dbReference type="InterPro" id="IPR038673">
    <property type="entry name" value="OprB_sf"/>
</dbReference>
<proteinExistence type="inferred from homology"/>
<dbReference type="EMBL" id="JBHRZS010000002">
    <property type="protein sequence ID" value="MFC3878728.1"/>
    <property type="molecule type" value="Genomic_DNA"/>
</dbReference>
<evidence type="ECO:0000313" key="4">
    <source>
        <dbReference type="Proteomes" id="UP001595805"/>
    </source>
</evidence>
<name>A0ABV8AL29_9BACT</name>
<dbReference type="Pfam" id="PF04966">
    <property type="entry name" value="OprB"/>
    <property type="match status" value="2"/>
</dbReference>
<evidence type="ECO:0000256" key="1">
    <source>
        <dbReference type="ARBA" id="ARBA00008769"/>
    </source>
</evidence>
<protein>
    <submittedName>
        <fullName evidence="3">Carbohydrate porin</fullName>
    </submittedName>
</protein>
<sequence>MKILSNNIESMKSQNIGLTLLFFLVMLNYSVYGQDIKKDTILVRDLSGPNSVSQQMNQDNTSNGLFYIGSALDSLDQLKKRFYKKTGFIINADYNSQIMGATEAIGDNVSASGVFRIYGKYNLVGRGTSNEGGLVFKVENRHKYTNLPLREWGLEGVGYAGLLQSVYNNDRWRVSNLYWRQTFAKANIVAYAGFLDVTDWTDIFVLASPWSSFNNLSFATGSSTIGGLYPDGSLGLMVSAWLTDDIYVIGGLIDANGSATKFYKGFDTFFTKFETLKTFEIGFTPNSEMPILQNLHVTLWQVDETASAPSGWGLSGSISWELGNKLFPYLRGGWAKDGGSIFTASVSTGIGYNVIGSNVFGLGLNWNRPNEGLFGTGLKDQYLSEIFYKLQVTHHIEFSPNIQFILNPALNTNANFTTIFGARTRINI</sequence>
<gene>
    <name evidence="3" type="ORF">ACFOSV_00990</name>
</gene>
<reference evidence="4" key="1">
    <citation type="journal article" date="2019" name="Int. J. Syst. Evol. Microbiol.">
        <title>The Global Catalogue of Microorganisms (GCM) 10K type strain sequencing project: providing services to taxonomists for standard genome sequencing and annotation.</title>
        <authorList>
            <consortium name="The Broad Institute Genomics Platform"/>
            <consortium name="The Broad Institute Genome Sequencing Center for Infectious Disease"/>
            <person name="Wu L."/>
            <person name="Ma J."/>
        </authorList>
    </citation>
    <scope>NUCLEOTIDE SEQUENCE [LARGE SCALE GENOMIC DNA]</scope>
    <source>
        <strain evidence="4">CCUG 60523</strain>
    </source>
</reference>
<dbReference type="Gene3D" id="2.40.160.180">
    <property type="entry name" value="Carbohydrate-selective porin OprB"/>
    <property type="match status" value="1"/>
</dbReference>
<accession>A0ABV8AL29</accession>
<comment type="caution">
    <text evidence="3">The sequence shown here is derived from an EMBL/GenBank/DDBJ whole genome shotgun (WGS) entry which is preliminary data.</text>
</comment>
<evidence type="ECO:0000313" key="3">
    <source>
        <dbReference type="EMBL" id="MFC3878728.1"/>
    </source>
</evidence>
<dbReference type="InterPro" id="IPR007049">
    <property type="entry name" value="Carb-sel_porin_OprB"/>
</dbReference>
<evidence type="ECO:0000256" key="2">
    <source>
        <dbReference type="RuleBase" id="RU363072"/>
    </source>
</evidence>
<dbReference type="RefSeq" id="WP_377902467.1">
    <property type="nucleotide sequence ID" value="NZ_JBHRZS010000002.1"/>
</dbReference>
<keyword evidence="4" id="KW-1185">Reference proteome</keyword>
<comment type="similarity">
    <text evidence="1 2">Belongs to the OprB family.</text>
</comment>